<dbReference type="InterPro" id="IPR013783">
    <property type="entry name" value="Ig-like_fold"/>
</dbReference>
<name>A0A6B3LSH8_9BACT</name>
<evidence type="ECO:0000313" key="3">
    <source>
        <dbReference type="EMBL" id="NEM96517.1"/>
    </source>
</evidence>
<reference evidence="3 4" key="1">
    <citation type="submission" date="2020-02" db="EMBL/GenBank/DDBJ databases">
        <authorList>
            <person name="Kim M.K."/>
        </authorList>
    </citation>
    <scope>NUCLEOTIDE SEQUENCE [LARGE SCALE GENOMIC DNA]</scope>
    <source>
        <strain evidence="3 4">BT327</strain>
    </source>
</reference>
<dbReference type="GO" id="GO:0008237">
    <property type="term" value="F:metallopeptidase activity"/>
    <property type="evidence" value="ECO:0007669"/>
    <property type="project" value="InterPro"/>
</dbReference>
<feature type="domain" description="IPT/TIG" evidence="1">
    <location>
        <begin position="215"/>
        <end position="307"/>
    </location>
</feature>
<dbReference type="EMBL" id="JAAGWD010000001">
    <property type="protein sequence ID" value="NEM96517.1"/>
    <property type="molecule type" value="Genomic_DNA"/>
</dbReference>
<dbReference type="Proteomes" id="UP000474777">
    <property type="component" value="Unassembled WGS sequence"/>
</dbReference>
<dbReference type="NCBIfam" id="TIGR04183">
    <property type="entry name" value="Por_Secre_tail"/>
    <property type="match status" value="1"/>
</dbReference>
<evidence type="ECO:0000259" key="2">
    <source>
        <dbReference type="Pfam" id="PF18962"/>
    </source>
</evidence>
<dbReference type="InterPro" id="IPR024079">
    <property type="entry name" value="MetalloPept_cat_dom_sf"/>
</dbReference>
<dbReference type="InterPro" id="IPR014756">
    <property type="entry name" value="Ig_E-set"/>
</dbReference>
<dbReference type="SUPFAM" id="SSF81296">
    <property type="entry name" value="E set domains"/>
    <property type="match status" value="1"/>
</dbReference>
<comment type="caution">
    <text evidence="3">The sequence shown here is derived from an EMBL/GenBank/DDBJ whole genome shotgun (WGS) entry which is preliminary data.</text>
</comment>
<gene>
    <name evidence="3" type="ORF">GXP69_02310</name>
</gene>
<protein>
    <submittedName>
        <fullName evidence="3">T9SS type A sorting domain-containing protein</fullName>
    </submittedName>
</protein>
<dbReference type="InterPro" id="IPR002909">
    <property type="entry name" value="IPT_dom"/>
</dbReference>
<sequence>MKLRYYKNVTFAALLRCRLWLLLLMQWLLVQQVLADSRAHMIPLSLEERLKAADVVVEGEVISKKSFWDAQHENIYTSNIIRIYKVFKGNLKEEQLEIITEGGTVGLEKHVYSVALKLQKGEQGVFFLNRQSARQGMPQNVRLSTLPYGSEQGFIKYNLRTGAAEGVFEDYATINQVYKAVTNRTGTNYKIVSENKELLQLETRQANVLNSPNAPVIAAFSPTTASGGTKTVLTITGSGFGTTRGKGAVFFRDADDGGTSFTEAPEDGYLSWSNTQIRLYVPSTGVDGGTAGTGEIRVTANDGTTTTSVAKITIPYSYTNLYEEEDQNPNDNIPGVFKSYQPTLINVDRQGGYSIHFAPSMQSRVDAQEGFKRAMNSWVCATGVNWKIGAPTTKTSTAADDEVTILFAPESKVGKNVLARTLSRYRGCRLLATGEISWWLSEFDMEINSDIRWQFGPGEPTGSQFDFETVMLHELGHAHQLSHVILPNVAVMHYALEFRRFFRALSEADIAGGNFVMERSLQPNICQQPLIRPSEGSECNLAPEILAFQAAYNSSGDVDLQWTTNAENNIVRYIVERSADGINFTEIGTVAASATNTFTDTDPLPRTGFYRLRVIYADNTESFSAKVRVTDPGFLYVFEVFPNPVRSDNKISISFLVDRNIPAQLYLYDTSGKTVRSVEVVFTDINLPLEMDLSGVSPGIYILRWVTETNSGSTRIVKL</sequence>
<feature type="domain" description="Secretion system C-terminal sorting" evidence="2">
    <location>
        <begin position="640"/>
        <end position="715"/>
    </location>
</feature>
<evidence type="ECO:0000259" key="1">
    <source>
        <dbReference type="Pfam" id="PF01833"/>
    </source>
</evidence>
<keyword evidence="4" id="KW-1185">Reference proteome</keyword>
<accession>A0A6B3LSH8</accession>
<dbReference type="Pfam" id="PF01833">
    <property type="entry name" value="TIG"/>
    <property type="match status" value="1"/>
</dbReference>
<dbReference type="Gene3D" id="2.60.40.10">
    <property type="entry name" value="Immunoglobulins"/>
    <property type="match status" value="2"/>
</dbReference>
<evidence type="ECO:0000313" key="4">
    <source>
        <dbReference type="Proteomes" id="UP000474777"/>
    </source>
</evidence>
<dbReference type="RefSeq" id="WP_163911858.1">
    <property type="nucleotide sequence ID" value="NZ_JAAGWD010000001.1"/>
</dbReference>
<dbReference type="InterPro" id="IPR026444">
    <property type="entry name" value="Secre_tail"/>
</dbReference>
<dbReference type="Pfam" id="PF18962">
    <property type="entry name" value="Por_Secre_tail"/>
    <property type="match status" value="1"/>
</dbReference>
<proteinExistence type="predicted"/>
<dbReference type="SUPFAM" id="SSF55486">
    <property type="entry name" value="Metalloproteases ('zincins'), catalytic domain"/>
    <property type="match status" value="1"/>
</dbReference>
<dbReference type="AlphaFoldDB" id="A0A6B3LSH8"/>
<dbReference type="Gene3D" id="3.40.390.10">
    <property type="entry name" value="Collagenase (Catalytic Domain)"/>
    <property type="match status" value="1"/>
</dbReference>
<organism evidence="3 4">
    <name type="scientific">Pontibacter burrus</name>
    <dbReference type="NCBI Taxonomy" id="2704466"/>
    <lineage>
        <taxon>Bacteria</taxon>
        <taxon>Pseudomonadati</taxon>
        <taxon>Bacteroidota</taxon>
        <taxon>Cytophagia</taxon>
        <taxon>Cytophagales</taxon>
        <taxon>Hymenobacteraceae</taxon>
        <taxon>Pontibacter</taxon>
    </lineage>
</organism>